<dbReference type="RefSeq" id="WP_285451690.1">
    <property type="nucleotide sequence ID" value="NZ_CP127173.1"/>
</dbReference>
<organism evidence="1 2">
    <name type="scientific">Amycolatopsis nalaikhensis</name>
    <dbReference type="NCBI Taxonomy" id="715472"/>
    <lineage>
        <taxon>Bacteria</taxon>
        <taxon>Bacillati</taxon>
        <taxon>Actinomycetota</taxon>
        <taxon>Actinomycetes</taxon>
        <taxon>Pseudonocardiales</taxon>
        <taxon>Pseudonocardiaceae</taxon>
        <taxon>Amycolatopsis</taxon>
    </lineage>
</organism>
<dbReference type="Proteomes" id="UP001227101">
    <property type="component" value="Chromosome"/>
</dbReference>
<evidence type="ECO:0000313" key="1">
    <source>
        <dbReference type="EMBL" id="WIV54918.1"/>
    </source>
</evidence>
<gene>
    <name evidence="1" type="ORF">QP939_39765</name>
</gene>
<protein>
    <recommendedName>
        <fullName evidence="3">Tryptophan 2,3-dioxygenase</fullName>
    </recommendedName>
</protein>
<reference evidence="1 2" key="1">
    <citation type="submission" date="2023-06" db="EMBL/GenBank/DDBJ databases">
        <authorList>
            <person name="Oyuntsetseg B."/>
            <person name="Kim S.B."/>
        </authorList>
    </citation>
    <scope>NUCLEOTIDE SEQUENCE [LARGE SCALE GENOMIC DNA]</scope>
    <source>
        <strain evidence="1 2">2-2</strain>
    </source>
</reference>
<name>A0ABY8XH24_9PSEU</name>
<dbReference type="SUPFAM" id="SSF140959">
    <property type="entry name" value="Indolic compounds 2,3-dioxygenase-like"/>
    <property type="match status" value="1"/>
</dbReference>
<sequence length="279" mass="30758">MAPWEGEEGDRKVRTLNPSQSNPRLRYEFDRGSGYETEIRLTAALSALIPEDELLHSDHRFFQIVHLLTEYCWVAVHHSLCDLTGALAKGDPITASRHLVRCTDTAALTVECLRVMMNSLTQVSFLRMRQYLAGAASGLASPGSRNIRRAAHAVWAEFEAAVAAAGVTFADLVEATGPDTSAAPATMQLADVMTGLQRLDSQVLEWKQVHINLVWQMLGGQPRAADEETDAGERPTSMRGKSISDLERLAVRPLFPKLWLQNTEVYRAMSAVTPDEEAA</sequence>
<keyword evidence="2" id="KW-1185">Reference proteome</keyword>
<accession>A0ABY8XH24</accession>
<dbReference type="EMBL" id="CP127173">
    <property type="protein sequence ID" value="WIV54918.1"/>
    <property type="molecule type" value="Genomic_DNA"/>
</dbReference>
<proteinExistence type="predicted"/>
<evidence type="ECO:0000313" key="2">
    <source>
        <dbReference type="Proteomes" id="UP001227101"/>
    </source>
</evidence>
<evidence type="ECO:0008006" key="3">
    <source>
        <dbReference type="Google" id="ProtNLM"/>
    </source>
</evidence>
<dbReference type="InterPro" id="IPR037217">
    <property type="entry name" value="Trp/Indoleamine_2_3_dOase-like"/>
</dbReference>
<dbReference type="Gene3D" id="1.20.58.480">
    <property type="match status" value="2"/>
</dbReference>